<dbReference type="SMART" id="SM00256">
    <property type="entry name" value="FBOX"/>
    <property type="match status" value="1"/>
</dbReference>
<dbReference type="PROSITE" id="PS50181">
    <property type="entry name" value="FBOX"/>
    <property type="match status" value="1"/>
</dbReference>
<dbReference type="PANTHER" id="PTHR31672:SF13">
    <property type="entry name" value="F-BOX PROTEIN CPR30-LIKE"/>
    <property type="match status" value="1"/>
</dbReference>
<dbReference type="EMBL" id="CACVBM020001063">
    <property type="protein sequence ID" value="CAA7028072.1"/>
    <property type="molecule type" value="Genomic_DNA"/>
</dbReference>
<comment type="caution">
    <text evidence="2">The sequence shown here is derived from an EMBL/GenBank/DDBJ whole genome shotgun (WGS) entry which is preliminary data.</text>
</comment>
<dbReference type="OrthoDB" id="1108155at2759"/>
<dbReference type="InterPro" id="IPR017451">
    <property type="entry name" value="F-box-assoc_interact_dom"/>
</dbReference>
<name>A0A6D2IR29_9BRAS</name>
<sequence length="362" mass="42565">MVSTKLPLELEEEILTRVPPFSLHRFRVVCKQWNALFNDKIFINNYLACARPRSEFMLMTDSKLYSVNFNLNDEDPNINIRELMSMDFRLLETVPCDGLFFSYKTTRTATVWNPWLRQTRLIKIDHMPDPFFICGMGYDSSRTEKRYKLFGYTIGQKSVVRYVIYEFASNAWKYFDDDPAVCRYFLYNNVSMHGNLYWVSNYNFETRCFIRVLDCSKEIFKPFCTLPCKNKVSCYSPVLAAFKGERFSLLQQCRITSNIEIWVTKKKITNADDGDDVKWIKFMSVLLPNLPIVCQLHSKVYLVDDSFYGKSVVTCCNDETGQLCVYIVRGDICRKIKLDDVVGELRRCFLYIPSLISLRDFR</sequence>
<protein>
    <recommendedName>
        <fullName evidence="1">F-box domain-containing protein</fullName>
    </recommendedName>
</protein>
<dbReference type="Pfam" id="PF00646">
    <property type="entry name" value="F-box"/>
    <property type="match status" value="1"/>
</dbReference>
<dbReference type="InterPro" id="IPR001810">
    <property type="entry name" value="F-box_dom"/>
</dbReference>
<keyword evidence="3" id="KW-1185">Reference proteome</keyword>
<dbReference type="SUPFAM" id="SSF81383">
    <property type="entry name" value="F-box domain"/>
    <property type="match status" value="1"/>
</dbReference>
<dbReference type="InterPro" id="IPR050796">
    <property type="entry name" value="SCF_F-box_component"/>
</dbReference>
<dbReference type="Proteomes" id="UP000467841">
    <property type="component" value="Unassembled WGS sequence"/>
</dbReference>
<feature type="domain" description="F-box" evidence="1">
    <location>
        <begin position="1"/>
        <end position="46"/>
    </location>
</feature>
<dbReference type="AlphaFoldDB" id="A0A6D2IR29"/>
<dbReference type="Pfam" id="PF07734">
    <property type="entry name" value="FBA_1"/>
    <property type="match status" value="1"/>
</dbReference>
<dbReference type="NCBIfam" id="TIGR01640">
    <property type="entry name" value="F_box_assoc_1"/>
    <property type="match status" value="1"/>
</dbReference>
<evidence type="ECO:0000313" key="3">
    <source>
        <dbReference type="Proteomes" id="UP000467841"/>
    </source>
</evidence>
<reference evidence="2" key="1">
    <citation type="submission" date="2020-01" db="EMBL/GenBank/DDBJ databases">
        <authorList>
            <person name="Mishra B."/>
        </authorList>
    </citation>
    <scope>NUCLEOTIDE SEQUENCE [LARGE SCALE GENOMIC DNA]</scope>
</reference>
<dbReference type="SUPFAM" id="SSF50965">
    <property type="entry name" value="Galactose oxidase, central domain"/>
    <property type="match status" value="1"/>
</dbReference>
<proteinExistence type="predicted"/>
<dbReference type="Gene3D" id="1.20.1280.50">
    <property type="match status" value="1"/>
</dbReference>
<accession>A0A6D2IR29</accession>
<dbReference type="InterPro" id="IPR006527">
    <property type="entry name" value="F-box-assoc_dom_typ1"/>
</dbReference>
<gene>
    <name evidence="2" type="ORF">MERR_LOCUS15307</name>
</gene>
<dbReference type="InterPro" id="IPR011043">
    <property type="entry name" value="Gal_Oxase/kelch_b-propeller"/>
</dbReference>
<evidence type="ECO:0000313" key="2">
    <source>
        <dbReference type="EMBL" id="CAA7028072.1"/>
    </source>
</evidence>
<dbReference type="InterPro" id="IPR036047">
    <property type="entry name" value="F-box-like_dom_sf"/>
</dbReference>
<dbReference type="PANTHER" id="PTHR31672">
    <property type="entry name" value="BNACNNG10540D PROTEIN"/>
    <property type="match status" value="1"/>
</dbReference>
<organism evidence="2 3">
    <name type="scientific">Microthlaspi erraticum</name>
    <dbReference type="NCBI Taxonomy" id="1685480"/>
    <lineage>
        <taxon>Eukaryota</taxon>
        <taxon>Viridiplantae</taxon>
        <taxon>Streptophyta</taxon>
        <taxon>Embryophyta</taxon>
        <taxon>Tracheophyta</taxon>
        <taxon>Spermatophyta</taxon>
        <taxon>Magnoliopsida</taxon>
        <taxon>eudicotyledons</taxon>
        <taxon>Gunneridae</taxon>
        <taxon>Pentapetalae</taxon>
        <taxon>rosids</taxon>
        <taxon>malvids</taxon>
        <taxon>Brassicales</taxon>
        <taxon>Brassicaceae</taxon>
        <taxon>Coluteocarpeae</taxon>
        <taxon>Microthlaspi</taxon>
    </lineage>
</organism>
<evidence type="ECO:0000259" key="1">
    <source>
        <dbReference type="PROSITE" id="PS50181"/>
    </source>
</evidence>